<keyword evidence="1" id="KW-0732">Signal</keyword>
<gene>
    <name evidence="2" type="ORF">CEXT_320401</name>
</gene>
<dbReference type="Proteomes" id="UP001054945">
    <property type="component" value="Unassembled WGS sequence"/>
</dbReference>
<sequence>MWAYFVLTVMGIRVASTFQIGASDNNFSTFNSSILETHKNKCHMPQPYSSYNIFIRLPLSMSQVFVISPWKPIHNLEEKFQNAIAFLDLTEIPEKYLSYKNSRSTEWPPRFPQYH</sequence>
<organism evidence="2 3">
    <name type="scientific">Caerostris extrusa</name>
    <name type="common">Bark spider</name>
    <name type="synonym">Caerostris bankana</name>
    <dbReference type="NCBI Taxonomy" id="172846"/>
    <lineage>
        <taxon>Eukaryota</taxon>
        <taxon>Metazoa</taxon>
        <taxon>Ecdysozoa</taxon>
        <taxon>Arthropoda</taxon>
        <taxon>Chelicerata</taxon>
        <taxon>Arachnida</taxon>
        <taxon>Araneae</taxon>
        <taxon>Araneomorphae</taxon>
        <taxon>Entelegynae</taxon>
        <taxon>Araneoidea</taxon>
        <taxon>Araneidae</taxon>
        <taxon>Caerostris</taxon>
    </lineage>
</organism>
<evidence type="ECO:0000313" key="3">
    <source>
        <dbReference type="Proteomes" id="UP001054945"/>
    </source>
</evidence>
<accession>A0AAV4RDG2</accession>
<dbReference type="EMBL" id="BPLR01007821">
    <property type="protein sequence ID" value="GIY20008.1"/>
    <property type="molecule type" value="Genomic_DNA"/>
</dbReference>
<dbReference type="AlphaFoldDB" id="A0AAV4RDG2"/>
<protein>
    <submittedName>
        <fullName evidence="2">Uncharacterized protein</fullName>
    </submittedName>
</protein>
<proteinExistence type="predicted"/>
<evidence type="ECO:0000256" key="1">
    <source>
        <dbReference type="SAM" id="SignalP"/>
    </source>
</evidence>
<name>A0AAV4RDG2_CAEEX</name>
<feature type="signal peptide" evidence="1">
    <location>
        <begin position="1"/>
        <end position="17"/>
    </location>
</feature>
<comment type="caution">
    <text evidence="2">The sequence shown here is derived from an EMBL/GenBank/DDBJ whole genome shotgun (WGS) entry which is preliminary data.</text>
</comment>
<feature type="chain" id="PRO_5043528676" evidence="1">
    <location>
        <begin position="18"/>
        <end position="115"/>
    </location>
</feature>
<reference evidence="2 3" key="1">
    <citation type="submission" date="2021-06" db="EMBL/GenBank/DDBJ databases">
        <title>Caerostris extrusa draft genome.</title>
        <authorList>
            <person name="Kono N."/>
            <person name="Arakawa K."/>
        </authorList>
    </citation>
    <scope>NUCLEOTIDE SEQUENCE [LARGE SCALE GENOMIC DNA]</scope>
</reference>
<evidence type="ECO:0000313" key="2">
    <source>
        <dbReference type="EMBL" id="GIY20008.1"/>
    </source>
</evidence>
<keyword evidence="3" id="KW-1185">Reference proteome</keyword>